<dbReference type="KEGG" id="tgi:RBB81_13315"/>
<keyword evidence="1" id="KW-0732">Signal</keyword>
<accession>A0AAU7YVF6</accession>
<dbReference type="EMBL" id="CP132938">
    <property type="protein sequence ID" value="XCB20572.1"/>
    <property type="molecule type" value="Genomic_DNA"/>
</dbReference>
<reference evidence="2" key="1">
    <citation type="submission" date="2023-08" db="EMBL/GenBank/DDBJ databases">
        <authorList>
            <person name="Messyasz A."/>
            <person name="Mannisto M.K."/>
            <person name="Kerkhof L.J."/>
            <person name="Haggblom M."/>
        </authorList>
    </citation>
    <scope>NUCLEOTIDE SEQUENCE</scope>
    <source>
        <strain evidence="2">M8UP39</strain>
    </source>
</reference>
<dbReference type="AlphaFoldDB" id="A0AAU7YVF6"/>
<proteinExistence type="predicted"/>
<evidence type="ECO:0008006" key="3">
    <source>
        <dbReference type="Google" id="ProtNLM"/>
    </source>
</evidence>
<evidence type="ECO:0000313" key="2">
    <source>
        <dbReference type="EMBL" id="XCB20572.1"/>
    </source>
</evidence>
<sequence length="204" mass="22110">MKLFRALTYGIVSLTSLSVAAQTPPAKHITDSVVPGAEWVTAAPESVGYSSARLEALRGWVKTQDTGSMMVIVQGRVIFSYGDVSHTSKIASVRKSVLNMLYGADVFKDQIKDDALNKTVRQLGLDDKVPFLPMEENATLIELMGSRSGIYIPTGNDGQAKTMPPRGSELPGAHFICNNWDFDAAERPSRSLLAGTSSRLCKMT</sequence>
<name>A0AAU7YVF6_9BACT</name>
<evidence type="ECO:0000256" key="1">
    <source>
        <dbReference type="SAM" id="SignalP"/>
    </source>
</evidence>
<reference evidence="2" key="2">
    <citation type="journal article" date="2024" name="Environ. Microbiol.">
        <title>Genome analysis and description of Tunturibacter gen. nov. expands the diversity of Terriglobia in tundra soils.</title>
        <authorList>
            <person name="Messyasz A."/>
            <person name="Mannisto M.K."/>
            <person name="Kerkhof L.J."/>
            <person name="Haggblom M.M."/>
        </authorList>
    </citation>
    <scope>NUCLEOTIDE SEQUENCE</scope>
    <source>
        <strain evidence="2">M8UP39</strain>
    </source>
</reference>
<feature type="chain" id="PRO_5043672403" description="Beta-lactamase-related domain-containing protein" evidence="1">
    <location>
        <begin position="22"/>
        <end position="204"/>
    </location>
</feature>
<gene>
    <name evidence="2" type="ORF">RBB81_13315</name>
</gene>
<feature type="signal peptide" evidence="1">
    <location>
        <begin position="1"/>
        <end position="21"/>
    </location>
</feature>
<organism evidence="2">
    <name type="scientific">Tunturiibacter gelidiferens</name>
    <dbReference type="NCBI Taxonomy" id="3069689"/>
    <lineage>
        <taxon>Bacteria</taxon>
        <taxon>Pseudomonadati</taxon>
        <taxon>Acidobacteriota</taxon>
        <taxon>Terriglobia</taxon>
        <taxon>Terriglobales</taxon>
        <taxon>Acidobacteriaceae</taxon>
        <taxon>Tunturiibacter</taxon>
    </lineage>
</organism>
<dbReference type="RefSeq" id="WP_353070990.1">
    <property type="nucleotide sequence ID" value="NZ_CP132938.1"/>
</dbReference>
<dbReference type="SUPFAM" id="SSF56601">
    <property type="entry name" value="beta-lactamase/transpeptidase-like"/>
    <property type="match status" value="1"/>
</dbReference>
<dbReference type="InterPro" id="IPR012338">
    <property type="entry name" value="Beta-lactam/transpept-like"/>
</dbReference>
<protein>
    <recommendedName>
        <fullName evidence="3">Beta-lactamase-related domain-containing protein</fullName>
    </recommendedName>
</protein>